<dbReference type="Proteomes" id="UP000569329">
    <property type="component" value="Unassembled WGS sequence"/>
</dbReference>
<dbReference type="Gene3D" id="3.30.465.10">
    <property type="match status" value="1"/>
</dbReference>
<dbReference type="PROSITE" id="PS51387">
    <property type="entry name" value="FAD_PCMH"/>
    <property type="match status" value="1"/>
</dbReference>
<keyword evidence="2" id="KW-0274">FAD</keyword>
<comment type="caution">
    <text evidence="5">The sequence shown here is derived from an EMBL/GenBank/DDBJ whole genome shotgun (WGS) entry which is preliminary data.</text>
</comment>
<dbReference type="AlphaFoldDB" id="A0A839DY27"/>
<dbReference type="PANTHER" id="PTHR11748">
    <property type="entry name" value="D-LACTATE DEHYDROGENASE"/>
    <property type="match status" value="1"/>
</dbReference>
<evidence type="ECO:0000256" key="3">
    <source>
        <dbReference type="SAM" id="MobiDB-lite"/>
    </source>
</evidence>
<dbReference type="Pfam" id="PF01565">
    <property type="entry name" value="FAD_binding_4"/>
    <property type="match status" value="1"/>
</dbReference>
<dbReference type="SUPFAM" id="SSF56176">
    <property type="entry name" value="FAD-binding/transporter-associated domain-like"/>
    <property type="match status" value="1"/>
</dbReference>
<dbReference type="RefSeq" id="WP_182544358.1">
    <property type="nucleotide sequence ID" value="NZ_JACGWZ010000003.1"/>
</dbReference>
<dbReference type="GO" id="GO:0003824">
    <property type="term" value="F:catalytic activity"/>
    <property type="evidence" value="ECO:0007669"/>
    <property type="project" value="InterPro"/>
</dbReference>
<feature type="domain" description="FAD-binding PCMH-type" evidence="4">
    <location>
        <begin position="31"/>
        <end position="210"/>
    </location>
</feature>
<evidence type="ECO:0000256" key="1">
    <source>
        <dbReference type="ARBA" id="ARBA00022630"/>
    </source>
</evidence>
<dbReference type="EMBL" id="JACGWZ010000003">
    <property type="protein sequence ID" value="MBA8825126.1"/>
    <property type="molecule type" value="Genomic_DNA"/>
</dbReference>
<keyword evidence="6" id="KW-1185">Reference proteome</keyword>
<dbReference type="SUPFAM" id="SSF55103">
    <property type="entry name" value="FAD-linked oxidases, C-terminal domain"/>
    <property type="match status" value="1"/>
</dbReference>
<dbReference type="InterPro" id="IPR016166">
    <property type="entry name" value="FAD-bd_PCMH"/>
</dbReference>
<dbReference type="PANTHER" id="PTHR11748:SF103">
    <property type="entry name" value="GLYCOLATE OXIDASE SUBUNIT GLCE"/>
    <property type="match status" value="1"/>
</dbReference>
<protein>
    <submittedName>
        <fullName evidence="5">Glycolate oxidase FAD binding subunit</fullName>
    </submittedName>
</protein>
<keyword evidence="1" id="KW-0285">Flavoprotein</keyword>
<sequence length="427" mass="44051">MTTSTGDAVRGALTGAIGSERVRDAEEGDTVGGVRPRWVASVATTEQAASAMSAAAEHGLRVVPRGSGSKIDWGAPPEAVDLVLDLSQAGGVLEHAAGDLVLHARAGTPLDEVRRVAADAGQQLSIDQPLPTATVGGVIATGTTGPGRHLYGAVRDLLIGITVVRPDGVVTISGGKVVKNVAGYDLGKLYTGSHGTLGVITEAIFRLHPVAEQHRWISVTLDEPAAAGEAVRVVRSSQAMPTAVELERAGTTGPITVCAQIEGRPGATHQRALELSEVLGSAVGVTGEVLDTAPEWWGEYPFDGDTGLRLGVEPSAVAALLTGAQQAAQRRGVTLRTRGSVGLGLVHAAIPEEVPPATVAELVGELRAAAAEHHGYGVVLRAPRAVLASVDPWGPIPAGVLTLMRRTKDQFDPEHRLSPGRFVGGIR</sequence>
<organism evidence="5 6">
    <name type="scientific">Halosaccharopolyspora lacisalsi</name>
    <dbReference type="NCBI Taxonomy" id="1000566"/>
    <lineage>
        <taxon>Bacteria</taxon>
        <taxon>Bacillati</taxon>
        <taxon>Actinomycetota</taxon>
        <taxon>Actinomycetes</taxon>
        <taxon>Pseudonocardiales</taxon>
        <taxon>Pseudonocardiaceae</taxon>
        <taxon>Halosaccharopolyspora</taxon>
    </lineage>
</organism>
<proteinExistence type="predicted"/>
<feature type="region of interest" description="Disordered" evidence="3">
    <location>
        <begin position="1"/>
        <end position="31"/>
    </location>
</feature>
<evidence type="ECO:0000313" key="5">
    <source>
        <dbReference type="EMBL" id="MBA8825126.1"/>
    </source>
</evidence>
<dbReference type="InterPro" id="IPR016164">
    <property type="entry name" value="FAD-linked_Oxase-like_C"/>
</dbReference>
<evidence type="ECO:0000256" key="2">
    <source>
        <dbReference type="ARBA" id="ARBA00022827"/>
    </source>
</evidence>
<dbReference type="InterPro" id="IPR006094">
    <property type="entry name" value="Oxid_FAD_bind_N"/>
</dbReference>
<reference evidence="5 6" key="1">
    <citation type="submission" date="2020-07" db="EMBL/GenBank/DDBJ databases">
        <title>Sequencing the genomes of 1000 actinobacteria strains.</title>
        <authorList>
            <person name="Klenk H.-P."/>
        </authorList>
    </citation>
    <scope>NUCLEOTIDE SEQUENCE [LARGE SCALE GENOMIC DNA]</scope>
    <source>
        <strain evidence="5 6">DSM 45975</strain>
    </source>
</reference>
<dbReference type="InterPro" id="IPR016169">
    <property type="entry name" value="FAD-bd_PCMH_sub2"/>
</dbReference>
<evidence type="ECO:0000259" key="4">
    <source>
        <dbReference type="PROSITE" id="PS51387"/>
    </source>
</evidence>
<name>A0A839DY27_9PSEU</name>
<evidence type="ECO:0000313" key="6">
    <source>
        <dbReference type="Proteomes" id="UP000569329"/>
    </source>
</evidence>
<gene>
    <name evidence="5" type="ORF">FHX42_002477</name>
</gene>
<dbReference type="GO" id="GO:0071949">
    <property type="term" value="F:FAD binding"/>
    <property type="evidence" value="ECO:0007669"/>
    <property type="project" value="InterPro"/>
</dbReference>
<dbReference type="InterPro" id="IPR036318">
    <property type="entry name" value="FAD-bd_PCMH-like_sf"/>
</dbReference>
<accession>A0A839DY27</accession>